<dbReference type="Proteomes" id="UP000549052">
    <property type="component" value="Unassembled WGS sequence"/>
</dbReference>
<dbReference type="InterPro" id="IPR042258">
    <property type="entry name" value="DGOK_N"/>
</dbReference>
<organism evidence="1 2">
    <name type="scientific">Phyllobacterium myrsinacearum</name>
    <dbReference type="NCBI Taxonomy" id="28101"/>
    <lineage>
        <taxon>Bacteria</taxon>
        <taxon>Pseudomonadati</taxon>
        <taxon>Pseudomonadota</taxon>
        <taxon>Alphaproteobacteria</taxon>
        <taxon>Hyphomicrobiales</taxon>
        <taxon>Phyllobacteriaceae</taxon>
        <taxon>Phyllobacterium</taxon>
    </lineage>
</organism>
<keyword evidence="1" id="KW-0418">Kinase</keyword>
<evidence type="ECO:0000313" key="1">
    <source>
        <dbReference type="EMBL" id="MBA8879934.1"/>
    </source>
</evidence>
<protein>
    <submittedName>
        <fullName evidence="1">2-dehydro-3-deoxygalactonokinase</fullName>
        <ecNumber evidence="1">2.7.1.58</ecNumber>
    </submittedName>
</protein>
<dbReference type="InterPro" id="IPR042257">
    <property type="entry name" value="DGOK_C"/>
</dbReference>
<dbReference type="EC" id="2.7.1.58" evidence="1"/>
<dbReference type="GO" id="GO:0008671">
    <property type="term" value="F:2-dehydro-3-deoxygalactonokinase activity"/>
    <property type="evidence" value="ECO:0007669"/>
    <property type="project" value="UniProtKB-EC"/>
</dbReference>
<comment type="caution">
    <text evidence="1">The sequence shown here is derived from an EMBL/GenBank/DDBJ whole genome shotgun (WGS) entry which is preliminary data.</text>
</comment>
<gene>
    <name evidence="1" type="ORF">FHW16_003653</name>
</gene>
<proteinExistence type="predicted"/>
<dbReference type="Gene3D" id="3.30.420.310">
    <property type="entry name" value="2-keto-3-deoxy-galactonokinase, C-terminal domain"/>
    <property type="match status" value="1"/>
</dbReference>
<dbReference type="Gene3D" id="3.30.420.300">
    <property type="entry name" value="2-keto-3-deoxy-galactonokinase, substrate binding domain"/>
    <property type="match status" value="1"/>
</dbReference>
<dbReference type="RefSeq" id="WP_182550603.1">
    <property type="nucleotide sequence ID" value="NZ_JACGXN010000006.1"/>
</dbReference>
<evidence type="ECO:0000313" key="2">
    <source>
        <dbReference type="Proteomes" id="UP000549052"/>
    </source>
</evidence>
<sequence length="310" mass="32718">MTAAAAYAVADWGTSRFRLWLLDEKGDVVAERRSDDGLDISRARGFAETLETHLTGLQAPADMPVIICGMAGSRQGWVEANYVPVPADLTAILSGTVRIEGISRDVRIIPGLSQSGSAPNVMRGEETQLLGAMLARNLRSGLVAMPGTHSKWVELEEGRAKSFSTYLTGELYALLAGHSILRHSIGNATETVAPDHPQFAAGLELMLEGNRRMLGELFGIRAAMLLENLAPEGAASRLSGLLIGTEIAGAREKYGTTTKIALVASGAMAALYAKALTVAGLGFDIVDADDAVRKGLFVAASKLWPAATQG</sequence>
<dbReference type="AlphaFoldDB" id="A0A839ER00"/>
<dbReference type="GO" id="GO:0034194">
    <property type="term" value="P:D-galactonate catabolic process"/>
    <property type="evidence" value="ECO:0007669"/>
    <property type="project" value="InterPro"/>
</dbReference>
<reference evidence="1 2" key="1">
    <citation type="submission" date="2020-07" db="EMBL/GenBank/DDBJ databases">
        <title>Genomic Encyclopedia of Type Strains, Phase IV (KMG-V): Genome sequencing to study the core and pangenomes of soil and plant-associated prokaryotes.</title>
        <authorList>
            <person name="Whitman W."/>
        </authorList>
    </citation>
    <scope>NUCLEOTIDE SEQUENCE [LARGE SCALE GENOMIC DNA]</scope>
    <source>
        <strain evidence="1 2">AN3</strain>
    </source>
</reference>
<name>A0A839ER00_9HYPH</name>
<keyword evidence="2" id="KW-1185">Reference proteome</keyword>
<dbReference type="Pfam" id="PF05035">
    <property type="entry name" value="DGOK"/>
    <property type="match status" value="1"/>
</dbReference>
<dbReference type="InterPro" id="IPR007729">
    <property type="entry name" value="DGOK"/>
</dbReference>
<dbReference type="EMBL" id="JACGXN010000006">
    <property type="protein sequence ID" value="MBA8879934.1"/>
    <property type="molecule type" value="Genomic_DNA"/>
</dbReference>
<keyword evidence="1" id="KW-0808">Transferase</keyword>
<accession>A0A839ER00</accession>